<keyword evidence="4" id="KW-0472">Membrane</keyword>
<dbReference type="Pfam" id="PF13682">
    <property type="entry name" value="CZB"/>
    <property type="match status" value="2"/>
</dbReference>
<dbReference type="PROSITE" id="PS50111">
    <property type="entry name" value="CHEMOTAXIS_TRANSDUC_2"/>
    <property type="match status" value="1"/>
</dbReference>
<dbReference type="OrthoDB" id="2489132at2"/>
<dbReference type="STRING" id="1434232.MAIT1_01225"/>
<evidence type="ECO:0000256" key="1">
    <source>
        <dbReference type="ARBA" id="ARBA00023224"/>
    </source>
</evidence>
<dbReference type="SMART" id="SM00283">
    <property type="entry name" value="MA"/>
    <property type="match status" value="1"/>
</dbReference>
<keyword evidence="1 2" id="KW-0807">Transducer</keyword>
<dbReference type="Gene3D" id="1.10.287.950">
    <property type="entry name" value="Methyl-accepting chemotaxis protein"/>
    <property type="match status" value="1"/>
</dbReference>
<keyword evidence="7" id="KW-1185">Reference proteome</keyword>
<dbReference type="InterPro" id="IPR025991">
    <property type="entry name" value="Chemoreceptor_zinc-bind_dom"/>
</dbReference>
<evidence type="ECO:0000256" key="4">
    <source>
        <dbReference type="SAM" id="Phobius"/>
    </source>
</evidence>
<dbReference type="SUPFAM" id="SSF58104">
    <property type="entry name" value="Methyl-accepting chemotaxis protein (MCP) signaling domain"/>
    <property type="match status" value="1"/>
</dbReference>
<dbReference type="GO" id="GO:0007165">
    <property type="term" value="P:signal transduction"/>
    <property type="evidence" value="ECO:0007669"/>
    <property type="project" value="UniProtKB-KW"/>
</dbReference>
<accession>A0A1Y2KA50</accession>
<evidence type="ECO:0000256" key="2">
    <source>
        <dbReference type="PROSITE-ProRule" id="PRU00284"/>
    </source>
</evidence>
<dbReference type="Gene3D" id="1.20.120.30">
    <property type="entry name" value="Aspartate receptor, ligand-binding domain"/>
    <property type="match status" value="2"/>
</dbReference>
<protein>
    <submittedName>
        <fullName evidence="6">Putative methyl-accepting chemotaxis sensory transducer</fullName>
    </submittedName>
</protein>
<gene>
    <name evidence="6" type="ORF">MAIT1_01225</name>
</gene>
<dbReference type="GO" id="GO:0016020">
    <property type="term" value="C:membrane"/>
    <property type="evidence" value="ECO:0007669"/>
    <property type="project" value="InterPro"/>
</dbReference>
<feature type="transmembrane region" description="Helical" evidence="4">
    <location>
        <begin position="12"/>
        <end position="32"/>
    </location>
</feature>
<organism evidence="6 7">
    <name type="scientific">Magnetofaba australis IT-1</name>
    <dbReference type="NCBI Taxonomy" id="1434232"/>
    <lineage>
        <taxon>Bacteria</taxon>
        <taxon>Pseudomonadati</taxon>
        <taxon>Pseudomonadota</taxon>
        <taxon>Magnetococcia</taxon>
        <taxon>Magnetococcales</taxon>
        <taxon>Magnetococcaceae</taxon>
        <taxon>Magnetofaba</taxon>
    </lineage>
</organism>
<dbReference type="RefSeq" id="WP_085441375.1">
    <property type="nucleotide sequence ID" value="NZ_LVJN01000016.1"/>
</dbReference>
<evidence type="ECO:0000259" key="5">
    <source>
        <dbReference type="PROSITE" id="PS50111"/>
    </source>
</evidence>
<reference evidence="6 7" key="1">
    <citation type="journal article" date="2016" name="BMC Genomics">
        <title>Combined genomic and structural analyses of a cultured magnetotactic bacterium reveals its niche adaptation to a dynamic environment.</title>
        <authorList>
            <person name="Araujo A.C."/>
            <person name="Morillo V."/>
            <person name="Cypriano J."/>
            <person name="Teixeira L.C."/>
            <person name="Leao P."/>
            <person name="Lyra S."/>
            <person name="Almeida L.G."/>
            <person name="Bazylinski D.A."/>
            <person name="Vasconcellos A.T."/>
            <person name="Abreu F."/>
            <person name="Lins U."/>
        </authorList>
    </citation>
    <scope>NUCLEOTIDE SEQUENCE [LARGE SCALE GENOMIC DNA]</scope>
    <source>
        <strain evidence="6 7">IT-1</strain>
    </source>
</reference>
<sequence>MIWKQLTLGAKILSSIATILALLAIIAGWSLFGVSRIVADGVEVTASNRLQGSVLQRELDHLNWVNSVSAFIHDPAVNEIGVELDHTRCGFGQWYYGDARAHAEELAPDLKPILTAVEEPHRLLHLSAWKISEVYQHANPELPGVLAAAVADHMAWSAKIAESIMLRERDISVEWNPKQCALGRFLSHGENRATLQTDPVLKHLLDAIEPQHVALHAAGRKARNALRQGNYKQAAKIYRQSVTPALEKTRNLLKQMRERAQSNLAGKVEAERIFTQETQPQLDLLKGHFHEMGSVIQKSLLSEQQMVTNAKQTRFVIILAVIAALIVGAFLAWLLSRAISQPVHEISTVLSASSTQISASATQQERVAAQQVTAVNEINVTLEELNASARQSSDQADASALSAQRALGRSHQGLTLVEESLEQMEEVMARMEAISAQITLLSERTGAIADISKLMVDFANETKMLAINASIEAVRAGEHGQGFTVLAMETRKLASESKQSAERISTLVNEIQQAASDAVSATDAGAQSIHGGMAVTRQTADAFQGVAESVQSAAESAQQISLNMRQQSTAIRQIVSAMSTIQVGAKESGDGISQVKTGLQNLNGIAQRLKRMV</sequence>
<name>A0A1Y2KA50_9PROT</name>
<feature type="transmembrane region" description="Helical" evidence="4">
    <location>
        <begin position="315"/>
        <end position="335"/>
    </location>
</feature>
<dbReference type="InterPro" id="IPR004089">
    <property type="entry name" value="MCPsignal_dom"/>
</dbReference>
<dbReference type="Proteomes" id="UP000194003">
    <property type="component" value="Unassembled WGS sequence"/>
</dbReference>
<evidence type="ECO:0000313" key="6">
    <source>
        <dbReference type="EMBL" id="OSM06241.1"/>
    </source>
</evidence>
<proteinExistence type="predicted"/>
<keyword evidence="4" id="KW-1133">Transmembrane helix</keyword>
<dbReference type="PANTHER" id="PTHR32089:SF112">
    <property type="entry name" value="LYSOZYME-LIKE PROTEIN-RELATED"/>
    <property type="match status" value="1"/>
</dbReference>
<dbReference type="EMBL" id="LVJN01000016">
    <property type="protein sequence ID" value="OSM06241.1"/>
    <property type="molecule type" value="Genomic_DNA"/>
</dbReference>
<comment type="caution">
    <text evidence="6">The sequence shown here is derived from an EMBL/GenBank/DDBJ whole genome shotgun (WGS) entry which is preliminary data.</text>
</comment>
<dbReference type="Pfam" id="PF00015">
    <property type="entry name" value="MCPsignal"/>
    <property type="match status" value="1"/>
</dbReference>
<evidence type="ECO:0000256" key="3">
    <source>
        <dbReference type="SAM" id="Coils"/>
    </source>
</evidence>
<evidence type="ECO:0000313" key="7">
    <source>
        <dbReference type="Proteomes" id="UP000194003"/>
    </source>
</evidence>
<keyword evidence="3" id="KW-0175">Coiled coil</keyword>
<feature type="coiled-coil region" evidence="3">
    <location>
        <begin position="414"/>
        <end position="444"/>
    </location>
</feature>
<keyword evidence="4" id="KW-0812">Transmembrane</keyword>
<feature type="domain" description="Methyl-accepting transducer" evidence="5">
    <location>
        <begin position="346"/>
        <end position="582"/>
    </location>
</feature>
<dbReference type="PANTHER" id="PTHR32089">
    <property type="entry name" value="METHYL-ACCEPTING CHEMOTAXIS PROTEIN MCPB"/>
    <property type="match status" value="1"/>
</dbReference>
<dbReference type="AlphaFoldDB" id="A0A1Y2KA50"/>